<keyword evidence="3" id="KW-1185">Reference proteome</keyword>
<evidence type="ECO:0008006" key="4">
    <source>
        <dbReference type="Google" id="ProtNLM"/>
    </source>
</evidence>
<dbReference type="Proteomes" id="UP001162802">
    <property type="component" value="Unassembled WGS sequence"/>
</dbReference>
<organism evidence="2 3">
    <name type="scientific">Novosphingobium mangrovi</name>
    <name type="common">ex Hu et al. 2023</name>
    <dbReference type="NCBI Taxonomy" id="2930094"/>
    <lineage>
        <taxon>Bacteria</taxon>
        <taxon>Pseudomonadati</taxon>
        <taxon>Pseudomonadota</taxon>
        <taxon>Alphaproteobacteria</taxon>
        <taxon>Sphingomonadales</taxon>
        <taxon>Sphingomonadaceae</taxon>
        <taxon>Novosphingobium</taxon>
    </lineage>
</organism>
<reference evidence="2" key="1">
    <citation type="submission" date="2022-03" db="EMBL/GenBank/DDBJ databases">
        <title>Identification of a novel bacterium isolated from mangrove sediments.</title>
        <authorList>
            <person name="Pan X."/>
        </authorList>
    </citation>
    <scope>NUCLEOTIDE SEQUENCE</scope>
    <source>
        <strain evidence="2">B2637</strain>
    </source>
</reference>
<proteinExistence type="predicted"/>
<feature type="region of interest" description="Disordered" evidence="1">
    <location>
        <begin position="108"/>
        <end position="132"/>
    </location>
</feature>
<feature type="region of interest" description="Disordered" evidence="1">
    <location>
        <begin position="56"/>
        <end position="90"/>
    </location>
</feature>
<evidence type="ECO:0000313" key="2">
    <source>
        <dbReference type="EMBL" id="MCJ1962429.1"/>
    </source>
</evidence>
<evidence type="ECO:0000256" key="1">
    <source>
        <dbReference type="SAM" id="MobiDB-lite"/>
    </source>
</evidence>
<sequence>MSETFPWSALGIAPTSDRKAIRKAYAAAVKAMDIDAEVEGYARLRSARDQALALAREAPEDAVSPPVFRDVPENGGDPVPGDEAASSSSSGFWPLAAPRLLRPLSEGSVRAAPQTPEPAPGRPSFETIFPDAPADTPIAATLELGPHQSLAAPTLSGYGEIEAALGLIPGQSACERLEAVLTESDAPELAEPERIVALRALQAAIGEARSEGIDRQEQVEDWLAGLLATHWPRSAPLLETATQAFGWHEEWHRFDARPAVRFIGARLRGARFRARVEAPGHRYHAAWRELNRKGPAGPFRWLRASRDDVQFVLSGLRANFAHLEDELDPRRIASWNRPVIWPRVVLGLCWLALLANLLGLSWPFGSPGYELPDGTQIELAEDGPGPTLFGEYVETAVAESLGQGHDLAWLWERDAELARRIVAQVRASLDSGGGAEGATRAAVNLVRAATHAKGHTLSGEAREAAMRLRLDQLRAAREMAPATCLALLHEGQLPEQASAFAEPLRARERAAAARLAETPLLAESRGEEDTSVPIPGALIDAIIARTGLPDTAVREALQNEGEDAPRCDVAIALLAEALNWDGDPAAREAILRAL</sequence>
<dbReference type="RefSeq" id="WP_243802370.1">
    <property type="nucleotide sequence ID" value="NZ_JALHAT010000040.1"/>
</dbReference>
<name>A0ABT0AGW2_9SPHN</name>
<accession>A0ABT0AGW2</accession>
<protein>
    <recommendedName>
        <fullName evidence="4">J domain-containing protein</fullName>
    </recommendedName>
</protein>
<evidence type="ECO:0000313" key="3">
    <source>
        <dbReference type="Proteomes" id="UP001162802"/>
    </source>
</evidence>
<comment type="caution">
    <text evidence="2">The sequence shown here is derived from an EMBL/GenBank/DDBJ whole genome shotgun (WGS) entry which is preliminary data.</text>
</comment>
<dbReference type="EMBL" id="JALHAT010000040">
    <property type="protein sequence ID" value="MCJ1962429.1"/>
    <property type="molecule type" value="Genomic_DNA"/>
</dbReference>
<gene>
    <name evidence="2" type="ORF">MTR65_17175</name>
</gene>